<evidence type="ECO:0000256" key="3">
    <source>
        <dbReference type="RuleBase" id="RU000363"/>
    </source>
</evidence>
<comment type="similarity">
    <text evidence="1 3">Belongs to the short-chain dehydrogenases/reductases (SDR) family.</text>
</comment>
<evidence type="ECO:0000256" key="2">
    <source>
        <dbReference type="ARBA" id="ARBA00023002"/>
    </source>
</evidence>
<dbReference type="PRINTS" id="PR00081">
    <property type="entry name" value="GDHRDH"/>
</dbReference>
<protein>
    <submittedName>
        <fullName evidence="5">SDR family oxidoreductase</fullName>
    </submittedName>
</protein>
<dbReference type="InterPro" id="IPR036291">
    <property type="entry name" value="NAD(P)-bd_dom_sf"/>
</dbReference>
<dbReference type="Gene3D" id="3.40.50.720">
    <property type="entry name" value="NAD(P)-binding Rossmann-like Domain"/>
    <property type="match status" value="1"/>
</dbReference>
<keyword evidence="2" id="KW-0560">Oxidoreductase</keyword>
<sequence length="258" mass="26868">MTDWGSTGKGRIALVTGGGTGIGLAIARGLSAEGYAVIITGRRAAVLEKAAAEIGAETGQAVRAIVCDVGDPVQVQATFTEVKQDFGRLDLLVNNAGSNVSPALLEDIPFEEWTNILAANLTGAFLCTQQAFRLMKDQSPRGGRIINNGSISATTPRPNSAPYTATKHAISGLTKSTALDGRKYGIACGQIDIGNAATDMTARMSTGVLQPNGETVREPTMSVKHVADAVIYMASLPLDANVLDMTVMATNMPFVGRG</sequence>
<dbReference type="EMBL" id="JAKVIN010000002">
    <property type="protein sequence ID" value="MCJ8148496.1"/>
    <property type="molecule type" value="Genomic_DNA"/>
</dbReference>
<dbReference type="PANTHER" id="PTHR43669">
    <property type="entry name" value="5-KETO-D-GLUCONATE 5-REDUCTASE"/>
    <property type="match status" value="1"/>
</dbReference>
<reference evidence="5 6" key="1">
    <citation type="submission" date="2022-02" db="EMBL/GenBank/DDBJ databases">
        <title>Shinella B3.7 sp. nov., isolated from Sediment (Zhairuo Island).</title>
        <authorList>
            <person name="Chen G."/>
        </authorList>
    </citation>
    <scope>NUCLEOTIDE SEQUENCE [LARGE SCALE GENOMIC DNA]</scope>
    <source>
        <strain evidence="5 6">B3.7</strain>
    </source>
</reference>
<dbReference type="RefSeq" id="WP_241598221.1">
    <property type="nucleotide sequence ID" value="NZ_JAKVIN010000002.1"/>
</dbReference>
<keyword evidence="6" id="KW-1185">Reference proteome</keyword>
<comment type="caution">
    <text evidence="5">The sequence shown here is derived from an EMBL/GenBank/DDBJ whole genome shotgun (WGS) entry which is preliminary data.</text>
</comment>
<feature type="domain" description="Ketoreductase" evidence="4">
    <location>
        <begin position="11"/>
        <end position="194"/>
    </location>
</feature>
<evidence type="ECO:0000313" key="6">
    <source>
        <dbReference type="Proteomes" id="UP001201844"/>
    </source>
</evidence>
<evidence type="ECO:0000313" key="5">
    <source>
        <dbReference type="EMBL" id="MCJ8148496.1"/>
    </source>
</evidence>
<dbReference type="InterPro" id="IPR002347">
    <property type="entry name" value="SDR_fam"/>
</dbReference>
<dbReference type="PRINTS" id="PR00080">
    <property type="entry name" value="SDRFAMILY"/>
</dbReference>
<dbReference type="PANTHER" id="PTHR43669:SF12">
    <property type="entry name" value="BLR5618 PROTEIN"/>
    <property type="match status" value="1"/>
</dbReference>
<dbReference type="CDD" id="cd05233">
    <property type="entry name" value="SDR_c"/>
    <property type="match status" value="1"/>
</dbReference>
<dbReference type="PROSITE" id="PS00061">
    <property type="entry name" value="ADH_SHORT"/>
    <property type="match status" value="1"/>
</dbReference>
<gene>
    <name evidence="5" type="ORF">MKI86_05060</name>
</gene>
<organism evidence="5 6">
    <name type="scientific">Shinella sedimenti</name>
    <dbReference type="NCBI Taxonomy" id="2919913"/>
    <lineage>
        <taxon>Bacteria</taxon>
        <taxon>Pseudomonadati</taxon>
        <taxon>Pseudomonadota</taxon>
        <taxon>Alphaproteobacteria</taxon>
        <taxon>Hyphomicrobiales</taxon>
        <taxon>Rhizobiaceae</taxon>
        <taxon>Shinella</taxon>
    </lineage>
</organism>
<accession>A0ABT0CIQ9</accession>
<dbReference type="SUPFAM" id="SSF51735">
    <property type="entry name" value="NAD(P)-binding Rossmann-fold domains"/>
    <property type="match status" value="1"/>
</dbReference>
<dbReference type="Proteomes" id="UP001201844">
    <property type="component" value="Unassembled WGS sequence"/>
</dbReference>
<dbReference type="SMART" id="SM00822">
    <property type="entry name" value="PKS_KR"/>
    <property type="match status" value="1"/>
</dbReference>
<evidence type="ECO:0000256" key="1">
    <source>
        <dbReference type="ARBA" id="ARBA00006484"/>
    </source>
</evidence>
<dbReference type="InterPro" id="IPR020904">
    <property type="entry name" value="Sc_DH/Rdtase_CS"/>
</dbReference>
<dbReference type="InterPro" id="IPR057326">
    <property type="entry name" value="KR_dom"/>
</dbReference>
<evidence type="ECO:0000259" key="4">
    <source>
        <dbReference type="SMART" id="SM00822"/>
    </source>
</evidence>
<name>A0ABT0CIQ9_9HYPH</name>
<dbReference type="Pfam" id="PF00106">
    <property type="entry name" value="adh_short"/>
    <property type="match status" value="1"/>
</dbReference>
<proteinExistence type="inferred from homology"/>